<feature type="signal peptide" evidence="2">
    <location>
        <begin position="1"/>
        <end position="22"/>
    </location>
</feature>
<keyword evidence="5" id="KW-1185">Reference proteome</keyword>
<feature type="compositionally biased region" description="Basic and acidic residues" evidence="1">
    <location>
        <begin position="299"/>
        <end position="313"/>
    </location>
</feature>
<feature type="compositionally biased region" description="Acidic residues" evidence="1">
    <location>
        <begin position="314"/>
        <end position="326"/>
    </location>
</feature>
<protein>
    <submittedName>
        <fullName evidence="3 4">Uncharacterized protein</fullName>
    </submittedName>
</protein>
<reference evidence="3" key="2">
    <citation type="submission" date="2010-05" db="EMBL/GenBank/DDBJ databases">
        <authorList>
            <person name="Almeida L.G."/>
            <person name="Nicolas M.F."/>
            <person name="Souza R.C."/>
            <person name="Vasconcelos A.T.R."/>
        </authorList>
    </citation>
    <scope>NUCLEOTIDE SEQUENCE</scope>
</reference>
<feature type="compositionally biased region" description="Basic and acidic residues" evidence="1">
    <location>
        <begin position="368"/>
        <end position="382"/>
    </location>
</feature>
<proteinExistence type="predicted"/>
<evidence type="ECO:0000313" key="4">
    <source>
        <dbReference type="EnsemblMetazoa" id="ADAC001690-PA"/>
    </source>
</evidence>
<evidence type="ECO:0000313" key="5">
    <source>
        <dbReference type="Proteomes" id="UP000000673"/>
    </source>
</evidence>
<gene>
    <name evidence="3" type="ORF">AND_001690</name>
</gene>
<feature type="region of interest" description="Disordered" evidence="1">
    <location>
        <begin position="223"/>
        <end position="394"/>
    </location>
</feature>
<dbReference type="InterPro" id="IPR037645">
    <property type="entry name" value="KCT2"/>
</dbReference>
<feature type="region of interest" description="Disordered" evidence="1">
    <location>
        <begin position="28"/>
        <end position="64"/>
    </location>
</feature>
<dbReference type="eggNOG" id="ENOG502S78F">
    <property type="taxonomic scope" value="Eukaryota"/>
</dbReference>
<feature type="compositionally biased region" description="Pro residues" evidence="1">
    <location>
        <begin position="282"/>
        <end position="291"/>
    </location>
</feature>
<keyword evidence="2" id="KW-0732">Signal</keyword>
<feature type="compositionally biased region" description="Gly residues" evidence="1">
    <location>
        <begin position="265"/>
        <end position="276"/>
    </location>
</feature>
<reference evidence="3" key="3">
    <citation type="journal article" date="2013" name="Nucleic Acids Res.">
        <title>The genome of Anopheles darlingi, the main neotropical malaria vector.</title>
        <authorList>
            <person name="Marinotti O."/>
            <person name="Cerqueira G.C."/>
            <person name="de Almeida L.G."/>
            <person name="Ferro M.I."/>
            <person name="Loreto E.L."/>
            <person name="Zaha A."/>
            <person name="Teixeira S.M."/>
            <person name="Wespiser A.R."/>
            <person name="Almeida E Silva A."/>
            <person name="Schlindwein A.D."/>
            <person name="Pacheco A.C."/>
            <person name="Silva A.L."/>
            <person name="Graveley B.R."/>
            <person name="Walenz B.P."/>
            <person name="Lima Bde A."/>
            <person name="Ribeiro C.A."/>
            <person name="Nunes-Silva C.G."/>
            <person name="de Carvalho C.R."/>
            <person name="Soares C.M."/>
            <person name="de Menezes C.B."/>
            <person name="Matiolli C."/>
            <person name="Caffrey D."/>
            <person name="Araujo D.A."/>
            <person name="de Oliveira D.M."/>
            <person name="Golenbock D."/>
            <person name="Grisard E.C."/>
            <person name="Fantinatti-Garboggini F."/>
            <person name="de Carvalho F.M."/>
            <person name="Barcellos F.G."/>
            <person name="Prosdocimi F."/>
            <person name="May G."/>
            <person name="Azevedo Junior G.M."/>
            <person name="Guimaraes G.M."/>
            <person name="Goldman G.H."/>
            <person name="Padilha I.Q."/>
            <person name="Batista Jda S."/>
            <person name="Ferro J.A."/>
            <person name="Ribeiro J.M."/>
            <person name="Fietto J.L."/>
            <person name="Dabbas K.M."/>
            <person name="Cerdeira L."/>
            <person name="Agnez-Lima L.F."/>
            <person name="Brocchi M."/>
            <person name="de Carvalho M.O."/>
            <person name="Teixeira Mde M."/>
            <person name="Diniz Maia Mde M."/>
            <person name="Goldman M.H."/>
            <person name="Cruz Schneider M.P."/>
            <person name="Felipe M.S."/>
            <person name="Hungria M."/>
            <person name="Nicolas M.F."/>
            <person name="Pereira M."/>
            <person name="Montes M.A."/>
            <person name="Cantao M.E."/>
            <person name="Vincentz M."/>
            <person name="Rafael M.S."/>
            <person name="Silverman N."/>
            <person name="Stoco P.H."/>
            <person name="Souza R.C."/>
            <person name="Vicentini R."/>
            <person name="Gazzinelli R.T."/>
            <person name="Neves Rde O."/>
            <person name="Silva R."/>
            <person name="Astolfi-Filho S."/>
            <person name="Maciel T.E."/>
            <person name="Urmenyi T.P."/>
            <person name="Tadei W.P."/>
            <person name="Camargo E.P."/>
            <person name="de Vasconcelos A.T."/>
        </authorList>
    </citation>
    <scope>NUCLEOTIDE SEQUENCE</scope>
</reference>
<evidence type="ECO:0000256" key="1">
    <source>
        <dbReference type="SAM" id="MobiDB-lite"/>
    </source>
</evidence>
<dbReference type="AlphaFoldDB" id="W5JQ38"/>
<accession>W5JQ38</accession>
<feature type="chain" id="PRO_5010155779" evidence="2">
    <location>
        <begin position="23"/>
        <end position="496"/>
    </location>
</feature>
<feature type="compositionally biased region" description="Polar residues" evidence="1">
    <location>
        <begin position="40"/>
        <end position="64"/>
    </location>
</feature>
<dbReference type="PANTHER" id="PTHR16502:SF0">
    <property type="entry name" value="KERATINOCYTE-ASSOCIATED TRANSMEMBRANE PROTEIN 2"/>
    <property type="match status" value="1"/>
</dbReference>
<sequence length="496" mass="52999">MKQPMEAIILSLVLALATVVRAAPPPLERTAETANPPAKDNTSALLTPAQEGSNENVPQWQLGCTDNSTRPDCVALKEVLQELGSYRPEEPTAAINEGMVTPLTPDEVDQFCYKLPETANLLPADLKAKVQKYAPMKKMLSCTNECVQTVPRTNSEEQRVNDRCRALLIGAELIVQAERNKPEQKDETVGAGSKLKVEPVEIKSNVAIKPAVAVMKQPATEVKEKVLEPSKTNGTAPVGDGSVGQGEHKLEAPLPVPEHAAAGNQGNGGKEVGGGAAAAVVPPAPAAPAAPAPGGQTDEQPKIVENPDLKMPTDEEDDERSDEDDMVGNKAPLDGALKDPDVADGGDETMAEMNDEENDSQDSMLDTHNGDEQLKASKDREPPVVPEDEDGEREKVASNIIQGPVDPFYNQNDSNFFSYFLFAMFSCALCYVAYHNKSKLLGLVVEGRPRTSSGRGGFSKGRKHTAAYRKLDSNLEEAITSGSAPAGSHSSSQIIY</sequence>
<dbReference type="VEuPathDB" id="VectorBase:ADAR2_005804"/>
<dbReference type="Proteomes" id="UP000000673">
    <property type="component" value="Unassembled WGS sequence"/>
</dbReference>
<evidence type="ECO:0000313" key="3">
    <source>
        <dbReference type="EMBL" id="ETN66517.1"/>
    </source>
</evidence>
<feature type="compositionally biased region" description="Acidic residues" evidence="1">
    <location>
        <begin position="342"/>
        <end position="360"/>
    </location>
</feature>
<reference evidence="3 5" key="1">
    <citation type="journal article" date="2010" name="BMC Genomics">
        <title>Combination of measures distinguishes pre-miRNAs from other stem-loops in the genome of the newly sequenced Anopheles darlingi.</title>
        <authorList>
            <person name="Mendes N.D."/>
            <person name="Freitas A.T."/>
            <person name="Vasconcelos A.T."/>
            <person name="Sagot M.F."/>
        </authorList>
    </citation>
    <scope>NUCLEOTIDE SEQUENCE</scope>
</reference>
<dbReference type="VEuPathDB" id="VectorBase:ADAC001690"/>
<name>W5JQ38_ANODA</name>
<organism evidence="3">
    <name type="scientific">Anopheles darlingi</name>
    <name type="common">Mosquito</name>
    <dbReference type="NCBI Taxonomy" id="43151"/>
    <lineage>
        <taxon>Eukaryota</taxon>
        <taxon>Metazoa</taxon>
        <taxon>Ecdysozoa</taxon>
        <taxon>Arthropoda</taxon>
        <taxon>Hexapoda</taxon>
        <taxon>Insecta</taxon>
        <taxon>Pterygota</taxon>
        <taxon>Neoptera</taxon>
        <taxon>Endopterygota</taxon>
        <taxon>Diptera</taxon>
        <taxon>Nematocera</taxon>
        <taxon>Culicoidea</taxon>
        <taxon>Culicidae</taxon>
        <taxon>Anophelinae</taxon>
        <taxon>Anopheles</taxon>
    </lineage>
</organism>
<dbReference type="Pfam" id="PF17818">
    <property type="entry name" value="KCT2"/>
    <property type="match status" value="1"/>
</dbReference>
<dbReference type="HOGENOM" id="CLU_550090_0_0_1"/>
<dbReference type="PANTHER" id="PTHR16502">
    <property type="entry name" value="KERATINOCYTE-ASSOCIATED TRANSMEMBRANE PROTEIN 2"/>
    <property type="match status" value="1"/>
</dbReference>
<dbReference type="EnsemblMetazoa" id="ADAC001690-RA">
    <property type="protein sequence ID" value="ADAC001690-PA"/>
    <property type="gene ID" value="ADAC001690"/>
</dbReference>
<dbReference type="EMBL" id="ADMH02000430">
    <property type="protein sequence ID" value="ETN66517.1"/>
    <property type="molecule type" value="Genomic_DNA"/>
</dbReference>
<evidence type="ECO:0000256" key="2">
    <source>
        <dbReference type="SAM" id="SignalP"/>
    </source>
</evidence>
<reference evidence="4" key="4">
    <citation type="submission" date="2015-06" db="UniProtKB">
        <authorList>
            <consortium name="EnsemblMetazoa"/>
        </authorList>
    </citation>
    <scope>IDENTIFICATION</scope>
</reference>
<dbReference type="STRING" id="43151.W5JQ38"/>